<evidence type="ECO:0000256" key="9">
    <source>
        <dbReference type="ARBA" id="ARBA00023264"/>
    </source>
</evidence>
<keyword evidence="4" id="KW-0521">NADP</keyword>
<dbReference type="STRING" id="483216.BACEGG_03574"/>
<dbReference type="EC" id="1.1.1.261" evidence="11"/>
<keyword evidence="2" id="KW-0444">Lipid biosynthesis</keyword>
<organism evidence="11 12">
    <name type="scientific">Bacteroides eggerthii</name>
    <dbReference type="NCBI Taxonomy" id="28111"/>
    <lineage>
        <taxon>Bacteria</taxon>
        <taxon>Pseudomonadati</taxon>
        <taxon>Bacteroidota</taxon>
        <taxon>Bacteroidia</taxon>
        <taxon>Bacteroidales</taxon>
        <taxon>Bacteroidaceae</taxon>
        <taxon>Bacteroides</taxon>
    </lineage>
</organism>
<keyword evidence="3" id="KW-0479">Metal-binding</keyword>
<keyword evidence="6" id="KW-0520">NAD</keyword>
<dbReference type="GeneID" id="93069613"/>
<dbReference type="PANTHER" id="PTHR43616">
    <property type="entry name" value="GLYCEROL DEHYDROGENASE"/>
    <property type="match status" value="1"/>
</dbReference>
<dbReference type="GO" id="GO:0008654">
    <property type="term" value="P:phospholipid biosynthetic process"/>
    <property type="evidence" value="ECO:0007669"/>
    <property type="project" value="UniProtKB-KW"/>
</dbReference>
<dbReference type="InterPro" id="IPR032837">
    <property type="entry name" value="G1PDH"/>
</dbReference>
<dbReference type="Gene3D" id="1.20.1090.10">
    <property type="entry name" value="Dehydroquinate synthase-like - alpha domain"/>
    <property type="match status" value="1"/>
</dbReference>
<keyword evidence="5 11" id="KW-0560">Oxidoreductase</keyword>
<dbReference type="InterPro" id="IPR016205">
    <property type="entry name" value="Glycerol_DH"/>
</dbReference>
<evidence type="ECO:0000256" key="7">
    <source>
        <dbReference type="ARBA" id="ARBA00023098"/>
    </source>
</evidence>
<evidence type="ECO:0000256" key="6">
    <source>
        <dbReference type="ARBA" id="ARBA00023027"/>
    </source>
</evidence>
<dbReference type="SUPFAM" id="SSF56796">
    <property type="entry name" value="Dehydroquinate synthase-like"/>
    <property type="match status" value="1"/>
</dbReference>
<keyword evidence="1" id="KW-0963">Cytoplasm</keyword>
<dbReference type="PANTHER" id="PTHR43616:SF5">
    <property type="entry name" value="GLYCEROL DEHYDROGENASE 1"/>
    <property type="match status" value="1"/>
</dbReference>
<dbReference type="GO" id="GO:0046872">
    <property type="term" value="F:metal ion binding"/>
    <property type="evidence" value="ECO:0007669"/>
    <property type="project" value="UniProtKB-KW"/>
</dbReference>
<keyword evidence="9" id="KW-1208">Phospholipid metabolism</keyword>
<evidence type="ECO:0000256" key="2">
    <source>
        <dbReference type="ARBA" id="ARBA00022516"/>
    </source>
</evidence>
<evidence type="ECO:0000256" key="3">
    <source>
        <dbReference type="ARBA" id="ARBA00022723"/>
    </source>
</evidence>
<dbReference type="GO" id="GO:0050492">
    <property type="term" value="F:glycerol-1-phosphate dehydrogenase [NAD(P)+] activity"/>
    <property type="evidence" value="ECO:0007669"/>
    <property type="project" value="UniProtKB-EC"/>
</dbReference>
<gene>
    <name evidence="11" type="primary">egsA</name>
    <name evidence="10" type="ORF">HF841_00575</name>
    <name evidence="11" type="ORF">NCTC11155_02870</name>
</gene>
<dbReference type="Gene3D" id="3.40.50.1970">
    <property type="match status" value="1"/>
</dbReference>
<dbReference type="EMBL" id="JABAGL010000001">
    <property type="protein sequence ID" value="NME84536.1"/>
    <property type="molecule type" value="Genomic_DNA"/>
</dbReference>
<name>A0A380ZEW0_9BACE</name>
<proteinExistence type="predicted"/>
<evidence type="ECO:0000256" key="8">
    <source>
        <dbReference type="ARBA" id="ARBA00023209"/>
    </source>
</evidence>
<accession>A0A380ZEW0</accession>
<reference evidence="11 12" key="1">
    <citation type="submission" date="2018-06" db="EMBL/GenBank/DDBJ databases">
        <authorList>
            <consortium name="Pathogen Informatics"/>
            <person name="Doyle S."/>
        </authorList>
    </citation>
    <scope>NUCLEOTIDE SEQUENCE [LARGE SCALE GENOMIC DNA]</scope>
    <source>
        <strain evidence="11 12">NCTC11155</strain>
    </source>
</reference>
<evidence type="ECO:0000313" key="13">
    <source>
        <dbReference type="Proteomes" id="UP000520291"/>
    </source>
</evidence>
<dbReference type="RefSeq" id="WP_004292159.1">
    <property type="nucleotide sequence ID" value="NZ_CABKNQ010000017.1"/>
</dbReference>
<reference evidence="10 13" key="2">
    <citation type="submission" date="2020-04" db="EMBL/GenBank/DDBJ databases">
        <authorList>
            <person name="Hitch T.C.A."/>
            <person name="Wylensek D."/>
            <person name="Clavel T."/>
        </authorList>
    </citation>
    <scope>NUCLEOTIDE SEQUENCE [LARGE SCALE GENOMIC DNA]</scope>
    <source>
        <strain evidence="10 13">WCA3-601-WT-5E</strain>
    </source>
</reference>
<dbReference type="EMBL" id="UFSX01000002">
    <property type="protein sequence ID" value="SUV43476.1"/>
    <property type="molecule type" value="Genomic_DNA"/>
</dbReference>
<dbReference type="Proteomes" id="UP000520291">
    <property type="component" value="Unassembled WGS sequence"/>
</dbReference>
<evidence type="ECO:0000313" key="11">
    <source>
        <dbReference type="EMBL" id="SUV43476.1"/>
    </source>
</evidence>
<dbReference type="AlphaFoldDB" id="A0A380ZEW0"/>
<dbReference type="Pfam" id="PF13685">
    <property type="entry name" value="Fe-ADH_2"/>
    <property type="match status" value="1"/>
</dbReference>
<evidence type="ECO:0000256" key="5">
    <source>
        <dbReference type="ARBA" id="ARBA00023002"/>
    </source>
</evidence>
<dbReference type="CDD" id="cd08175">
    <property type="entry name" value="G1PDH"/>
    <property type="match status" value="1"/>
</dbReference>
<evidence type="ECO:0000256" key="4">
    <source>
        <dbReference type="ARBA" id="ARBA00022857"/>
    </source>
</evidence>
<evidence type="ECO:0000313" key="10">
    <source>
        <dbReference type="EMBL" id="NME84536.1"/>
    </source>
</evidence>
<keyword evidence="7" id="KW-0443">Lipid metabolism</keyword>
<evidence type="ECO:0000313" key="12">
    <source>
        <dbReference type="Proteomes" id="UP000254424"/>
    </source>
</evidence>
<sequence>MSRIEDALKAANETCALRIGSEVLNEVAVMFKEQFPGKRAVVVADETTWDVAGKKVEEELKKAGVRLQPAFIFTQPDLYAEYSYIDLLVESLKEHDAIPVAVGSGTINDLTKLSSHLTGRRYMCVATAASMDGYTAFGASITAEGAKQTFSCPAPLAVLADTNIIRKAPGVMTASGYADLFAKVTAGADWILADWMGVEKIDETAWSIVQDGLHDALANPEGAAAGDDEAISQLIEGLMLGGFAMQWSKSSRPASGAEHQFSHLWNMEHHLNNGEHISHGFQVSIGMLAVTAFYEQVLRTPLENLDVEACCAAWPTPEELKKAALEMFVGTDFPNIGVQETKAKYVTREELAVQLQQLKEYWPKIRERLLAQLLPYKEVKRRLELVGAPTEPEQIGITRKRLRDTFIRAQFIRRRFTVLDLAVRSGYMKQWLDGLFGKGKIWEITE</sequence>
<dbReference type="Proteomes" id="UP000254424">
    <property type="component" value="Unassembled WGS sequence"/>
</dbReference>
<keyword evidence="8" id="KW-0594">Phospholipid biosynthesis</keyword>
<protein>
    <submittedName>
        <fullName evidence="11">Glycerol-1-phosphate dehydrogenase [NAD(P)+]</fullName>
        <ecNumber evidence="11">1.1.1.261</ecNumber>
    </submittedName>
    <submittedName>
        <fullName evidence="10">sn-glycerol-1-phosphate dehydrogenase</fullName>
    </submittedName>
</protein>
<evidence type="ECO:0000256" key="1">
    <source>
        <dbReference type="ARBA" id="ARBA00022490"/>
    </source>
</evidence>
<dbReference type="OrthoDB" id="9763580at2"/>